<feature type="signal peptide" evidence="1">
    <location>
        <begin position="1"/>
        <end position="31"/>
    </location>
</feature>
<dbReference type="AlphaFoldDB" id="A0A9W7D1Q2"/>
<protein>
    <submittedName>
        <fullName evidence="2">Unnamed protein product</fullName>
    </submittedName>
</protein>
<evidence type="ECO:0000256" key="1">
    <source>
        <dbReference type="SAM" id="SignalP"/>
    </source>
</evidence>
<keyword evidence="3" id="KW-1185">Reference proteome</keyword>
<accession>A0A9W7D1Q2</accession>
<organism evidence="2 3">
    <name type="scientific">Phytophthora lilii</name>
    <dbReference type="NCBI Taxonomy" id="2077276"/>
    <lineage>
        <taxon>Eukaryota</taxon>
        <taxon>Sar</taxon>
        <taxon>Stramenopiles</taxon>
        <taxon>Oomycota</taxon>
        <taxon>Peronosporomycetes</taxon>
        <taxon>Peronosporales</taxon>
        <taxon>Peronosporaceae</taxon>
        <taxon>Phytophthora</taxon>
    </lineage>
</organism>
<gene>
    <name evidence="2" type="ORF">Plil01_001713600</name>
</gene>
<evidence type="ECO:0000313" key="2">
    <source>
        <dbReference type="EMBL" id="GMF49659.1"/>
    </source>
</evidence>
<dbReference type="EMBL" id="BSXW01004737">
    <property type="protein sequence ID" value="GMF49659.1"/>
    <property type="molecule type" value="Genomic_DNA"/>
</dbReference>
<dbReference type="Proteomes" id="UP001165083">
    <property type="component" value="Unassembled WGS sequence"/>
</dbReference>
<keyword evidence="1" id="KW-0732">Signal</keyword>
<sequence length="185" mass="20367">MPTKNSATRRPYSVLLLALLTWASVVSFATASPKLVAKPDLSVEWHNAPARRNLRTYSWEVVNNDDESSEDRGLEGFDMITAAAKKLAMQAKLKLTPSNQEAVNKLFVKFKVGSTDQLGASADYSTVLDTPQFRRWAATVATLYRKNPELVDAVMLSTLVGRYGDEDVARMLTTVITTTCSSCSN</sequence>
<feature type="chain" id="PRO_5040789728" evidence="1">
    <location>
        <begin position="32"/>
        <end position="185"/>
    </location>
</feature>
<reference evidence="2" key="1">
    <citation type="submission" date="2023-04" db="EMBL/GenBank/DDBJ databases">
        <title>Phytophthora lilii NBRC 32176.</title>
        <authorList>
            <person name="Ichikawa N."/>
            <person name="Sato H."/>
            <person name="Tonouchi N."/>
        </authorList>
    </citation>
    <scope>NUCLEOTIDE SEQUENCE</scope>
    <source>
        <strain evidence="2">NBRC 32176</strain>
    </source>
</reference>
<proteinExistence type="predicted"/>
<dbReference type="OrthoDB" id="124845at2759"/>
<comment type="caution">
    <text evidence="2">The sequence shown here is derived from an EMBL/GenBank/DDBJ whole genome shotgun (WGS) entry which is preliminary data.</text>
</comment>
<evidence type="ECO:0000313" key="3">
    <source>
        <dbReference type="Proteomes" id="UP001165083"/>
    </source>
</evidence>
<name>A0A9W7D1Q2_9STRA</name>